<organism evidence="1 2">
    <name type="scientific">Armillaria tabescens</name>
    <name type="common">Ringless honey mushroom</name>
    <name type="synonym">Agaricus tabescens</name>
    <dbReference type="NCBI Taxonomy" id="1929756"/>
    <lineage>
        <taxon>Eukaryota</taxon>
        <taxon>Fungi</taxon>
        <taxon>Dikarya</taxon>
        <taxon>Basidiomycota</taxon>
        <taxon>Agaricomycotina</taxon>
        <taxon>Agaricomycetes</taxon>
        <taxon>Agaricomycetidae</taxon>
        <taxon>Agaricales</taxon>
        <taxon>Marasmiineae</taxon>
        <taxon>Physalacriaceae</taxon>
        <taxon>Desarmillaria</taxon>
    </lineage>
</organism>
<reference evidence="1" key="1">
    <citation type="submission" date="2023-06" db="EMBL/GenBank/DDBJ databases">
        <authorList>
            <consortium name="Lawrence Berkeley National Laboratory"/>
            <person name="Ahrendt S."/>
            <person name="Sahu N."/>
            <person name="Indic B."/>
            <person name="Wong-Bajracharya J."/>
            <person name="Merenyi Z."/>
            <person name="Ke H.-M."/>
            <person name="Monk M."/>
            <person name="Kocsube S."/>
            <person name="Drula E."/>
            <person name="Lipzen A."/>
            <person name="Balint B."/>
            <person name="Henrissat B."/>
            <person name="Andreopoulos B."/>
            <person name="Martin F.M."/>
            <person name="Harder C.B."/>
            <person name="Rigling D."/>
            <person name="Ford K.L."/>
            <person name="Foster G.D."/>
            <person name="Pangilinan J."/>
            <person name="Papanicolaou A."/>
            <person name="Barry K."/>
            <person name="LaButti K."/>
            <person name="Viragh M."/>
            <person name="Koriabine M."/>
            <person name="Yan M."/>
            <person name="Riley R."/>
            <person name="Champramary S."/>
            <person name="Plett K.L."/>
            <person name="Tsai I.J."/>
            <person name="Slot J."/>
            <person name="Sipos G."/>
            <person name="Plett J."/>
            <person name="Nagy L.G."/>
            <person name="Grigoriev I.V."/>
        </authorList>
    </citation>
    <scope>NUCLEOTIDE SEQUENCE</scope>
    <source>
        <strain evidence="1">CCBAS 213</strain>
    </source>
</reference>
<comment type="caution">
    <text evidence="1">The sequence shown here is derived from an EMBL/GenBank/DDBJ whole genome shotgun (WGS) entry which is preliminary data.</text>
</comment>
<evidence type="ECO:0000313" key="2">
    <source>
        <dbReference type="Proteomes" id="UP001175211"/>
    </source>
</evidence>
<gene>
    <name evidence="1" type="ORF">EV420DRAFT_1501042</name>
</gene>
<dbReference type="GeneID" id="85354584"/>
<proteinExistence type="predicted"/>
<dbReference type="AlphaFoldDB" id="A0AA39NL89"/>
<dbReference type="Proteomes" id="UP001175211">
    <property type="component" value="Unassembled WGS sequence"/>
</dbReference>
<dbReference type="EMBL" id="JAUEPS010000002">
    <property type="protein sequence ID" value="KAK0467722.1"/>
    <property type="molecule type" value="Genomic_DNA"/>
</dbReference>
<accession>A0AA39NL89</accession>
<protein>
    <submittedName>
        <fullName evidence="1">Uncharacterized protein</fullName>
    </submittedName>
</protein>
<dbReference type="RefSeq" id="XP_060337997.1">
    <property type="nucleotide sequence ID" value="XM_060471036.1"/>
</dbReference>
<name>A0AA39NL89_ARMTA</name>
<evidence type="ECO:0000313" key="1">
    <source>
        <dbReference type="EMBL" id="KAK0467722.1"/>
    </source>
</evidence>
<keyword evidence="2" id="KW-1185">Reference proteome</keyword>
<sequence length="184" mass="21021">MGSTAPIVQRLITPLIEWKFLASLITDIQLDIPVPSFTWTMYDYPAQDTGSDFLSRVVFGERESLSSLIGKPYSYSHGHARYIPMFEQVIPLGSMGYIDPFTKKFVVLIHSIPSILKKGETRIITDSKYSPSLAWDHEYINKSDVLRTLGVWIKGRSFVPSYREYLLVLDGKQSILHSGIQYKR</sequence>